<comment type="caution">
    <text evidence="2">The sequence shown here is derived from an EMBL/GenBank/DDBJ whole genome shotgun (WGS) entry which is preliminary data.</text>
</comment>
<evidence type="ECO:0000313" key="3">
    <source>
        <dbReference type="Proteomes" id="UP000248749"/>
    </source>
</evidence>
<feature type="region of interest" description="Disordered" evidence="1">
    <location>
        <begin position="27"/>
        <end position="61"/>
    </location>
</feature>
<protein>
    <recommendedName>
        <fullName evidence="4">Transposase</fullName>
    </recommendedName>
</protein>
<reference evidence="2 3" key="1">
    <citation type="submission" date="2018-01" db="EMBL/GenBank/DDBJ databases">
        <title>Draft genome sequence of Salinispora sp. 13K206.</title>
        <authorList>
            <person name="Sahin N."/>
            <person name="Saygin H."/>
            <person name="Ay H."/>
        </authorList>
    </citation>
    <scope>NUCLEOTIDE SEQUENCE [LARGE SCALE GENOMIC DNA]</scope>
    <source>
        <strain evidence="2 3">13K206</strain>
    </source>
</reference>
<dbReference type="Proteomes" id="UP000248749">
    <property type="component" value="Unassembled WGS sequence"/>
</dbReference>
<keyword evidence="3" id="KW-1185">Reference proteome</keyword>
<evidence type="ECO:0008006" key="4">
    <source>
        <dbReference type="Google" id="ProtNLM"/>
    </source>
</evidence>
<dbReference type="EMBL" id="POUB01000170">
    <property type="protein sequence ID" value="PZF92803.1"/>
    <property type="molecule type" value="Genomic_DNA"/>
</dbReference>
<name>A0A2W2DJ36_9ACTN</name>
<feature type="compositionally biased region" description="Basic residues" evidence="1">
    <location>
        <begin position="39"/>
        <end position="61"/>
    </location>
</feature>
<sequence>MTDEEWDLLEPLLPLAAHLRHPAHRLRHRGGQRLDHRGGHLLRARPPARRQRPPRPGHRPSVVKRCFNRLKQFRDLAIRYAKRAAYYQADSPSPPLSSGSD</sequence>
<accession>A0A2W2DJ36</accession>
<proteinExistence type="predicted"/>
<evidence type="ECO:0000256" key="1">
    <source>
        <dbReference type="SAM" id="MobiDB-lite"/>
    </source>
</evidence>
<dbReference type="AlphaFoldDB" id="A0A2W2DJ36"/>
<organism evidence="2 3">
    <name type="scientific">Micromonospora deserti</name>
    <dbReference type="NCBI Taxonomy" id="2070366"/>
    <lineage>
        <taxon>Bacteria</taxon>
        <taxon>Bacillati</taxon>
        <taxon>Actinomycetota</taxon>
        <taxon>Actinomycetes</taxon>
        <taxon>Micromonosporales</taxon>
        <taxon>Micromonosporaceae</taxon>
        <taxon>Micromonospora</taxon>
    </lineage>
</organism>
<gene>
    <name evidence="2" type="ORF">C1I99_21285</name>
</gene>
<evidence type="ECO:0000313" key="2">
    <source>
        <dbReference type="EMBL" id="PZF92803.1"/>
    </source>
</evidence>